<evidence type="ECO:0000256" key="2">
    <source>
        <dbReference type="ARBA" id="ARBA00010666"/>
    </source>
</evidence>
<feature type="transmembrane region" description="Helical" evidence="9">
    <location>
        <begin position="228"/>
        <end position="258"/>
    </location>
</feature>
<feature type="transmembrane region" description="Helical" evidence="9">
    <location>
        <begin position="388"/>
        <end position="405"/>
    </location>
</feature>
<sequence length="1005" mass="113504">MTIVEGEFGVRGAAATAPLTTMASAMMFGTVFFAAAAMGVKSYVAGDHRAFQMAHNPKSQPLDVSSFASLFTLFYHLSIFGMILFYAYICEYHPPYPHAEKSYNRDEFFFMTALLFLVSFFTLTKNDKKQTAVADQEHSIFEERPVAPPNDKTEILNRDQTEEWKGWMQFMFLLYHYYHAEEVYNAIRIMITCYVWMTGFGNFSFFYLKGDYGSVRVMQMLWRLNFLVTFLCLTQGTTYILYYICLLHTYFFLMVYVVMRIKKEVNYTKWGIRIKLGCLALCIFVMWDLKNPLFRILHWPFLGETPMLGATAGAMWEWYFRSSLDHWSTFLGMIFALNFPITSLFFRKLEAQPLLWQVLAKGAMGVFFLGMLYWWVTNPFMHGKIEYNATNAYFGFIPLLVYIFFRNLTPTLRGYHLDLLHQIGKTTLETYLMQHHIWLTSDAKSLLTLIPGWPMMNYLVVTCIYFVLSRRLYQLTLFLRGMMLPNDRDKCVRNLVAIFVTLASYVALAFLLKTFHLLHLPMVAACSFVLGFILYQTVAKATTRSVSASPLSSDKKPNDAMGIAFASVLILVVGLIWHRMAQVGGAKIKPLPVGCQAFVNDGVWIPMDNCNEFSRGTAYRDHGTMSLGTCAGGQQTTAWGWKAPEPWTHCRFARRDPKSLKKALQHRRLVFIGDSGLRKLYHAVARQMGVAEAGLLNTTLSKHSDMERTVAKTKLEFKWAAYAPEQVEKLKGLAGASPQIDTIIMGGGAWDRLHKYGSDAEKTAFATAVEDLGKQIRVTRDSGVPVVWQIPTTINTDGLQTDEKKANIREEQMAEIRELYKSKNVLEAASFVLDGPAFSAGRVSESFDGVHYPFVVYEAGAQILLNAEDWLLPKRDTSDPFKAPQPGKMANPVLGGMMLCFVVMGLFFFDGFMGISYLASLFVPSVTPSVLYEEAFTALHQRAGLPAIGGGGSTPKKNLKAKSSDLPTTENKKTNNKDHQIDDDEIEALLAEAENSISNGTGAKE</sequence>
<dbReference type="Proteomes" id="UP001153069">
    <property type="component" value="Unassembled WGS sequence"/>
</dbReference>
<feature type="transmembrane region" description="Helical" evidence="9">
    <location>
        <begin position="25"/>
        <end position="46"/>
    </location>
</feature>
<organism evidence="11 12">
    <name type="scientific">Seminavis robusta</name>
    <dbReference type="NCBI Taxonomy" id="568900"/>
    <lineage>
        <taxon>Eukaryota</taxon>
        <taxon>Sar</taxon>
        <taxon>Stramenopiles</taxon>
        <taxon>Ochrophyta</taxon>
        <taxon>Bacillariophyta</taxon>
        <taxon>Bacillariophyceae</taxon>
        <taxon>Bacillariophycidae</taxon>
        <taxon>Naviculales</taxon>
        <taxon>Naviculaceae</taxon>
        <taxon>Seminavis</taxon>
    </lineage>
</organism>
<feature type="domain" description="Cas1p 10 TM acyl transferase" evidence="10">
    <location>
        <begin position="150"/>
        <end position="495"/>
    </location>
</feature>
<evidence type="ECO:0000256" key="7">
    <source>
        <dbReference type="ARBA" id="ARBA00023180"/>
    </source>
</evidence>
<evidence type="ECO:0000256" key="3">
    <source>
        <dbReference type="ARBA" id="ARBA00022679"/>
    </source>
</evidence>
<feature type="transmembrane region" description="Helical" evidence="9">
    <location>
        <begin position="108"/>
        <end position="124"/>
    </location>
</feature>
<dbReference type="PANTHER" id="PTHR13533:SF1">
    <property type="entry name" value="N-ACETYLNEURAMINATE 9-O-ACETYLTRANSFERASE"/>
    <property type="match status" value="1"/>
</dbReference>
<keyword evidence="4 9" id="KW-0812">Transmembrane</keyword>
<feature type="transmembrane region" description="Helical" evidence="9">
    <location>
        <begin position="327"/>
        <end position="346"/>
    </location>
</feature>
<dbReference type="GO" id="GO:0016407">
    <property type="term" value="F:acetyltransferase activity"/>
    <property type="evidence" value="ECO:0007669"/>
    <property type="project" value="TreeGrafter"/>
</dbReference>
<feature type="transmembrane region" description="Helical" evidence="9">
    <location>
        <begin position="455"/>
        <end position="473"/>
    </location>
</feature>
<evidence type="ECO:0000256" key="8">
    <source>
        <dbReference type="SAM" id="MobiDB-lite"/>
    </source>
</evidence>
<dbReference type="Pfam" id="PF07779">
    <property type="entry name" value="Cas1_AcylT"/>
    <property type="match status" value="1"/>
</dbReference>
<dbReference type="GO" id="GO:0005794">
    <property type="term" value="C:Golgi apparatus"/>
    <property type="evidence" value="ECO:0007669"/>
    <property type="project" value="TreeGrafter"/>
</dbReference>
<dbReference type="AlphaFoldDB" id="A0A9N8HMZ0"/>
<keyword evidence="6 9" id="KW-0472">Membrane</keyword>
<gene>
    <name evidence="11" type="ORF">SEMRO_1039_G234420.1</name>
</gene>
<evidence type="ECO:0000256" key="4">
    <source>
        <dbReference type="ARBA" id="ARBA00022692"/>
    </source>
</evidence>
<feature type="region of interest" description="Disordered" evidence="8">
    <location>
        <begin position="947"/>
        <end position="983"/>
    </location>
</feature>
<feature type="transmembrane region" description="Helical" evidence="9">
    <location>
        <begin position="270"/>
        <end position="287"/>
    </location>
</feature>
<feature type="transmembrane region" description="Helical" evidence="9">
    <location>
        <begin position="518"/>
        <end position="539"/>
    </location>
</feature>
<feature type="transmembrane region" description="Helical" evidence="9">
    <location>
        <begin position="494"/>
        <end position="512"/>
    </location>
</feature>
<evidence type="ECO:0000256" key="1">
    <source>
        <dbReference type="ARBA" id="ARBA00004141"/>
    </source>
</evidence>
<protein>
    <submittedName>
        <fullName evidence="11">REDUCED WALL ACETYLATION</fullName>
    </submittedName>
</protein>
<feature type="transmembrane region" description="Helical" evidence="9">
    <location>
        <begin position="299"/>
        <end position="320"/>
    </location>
</feature>
<evidence type="ECO:0000313" key="11">
    <source>
        <dbReference type="EMBL" id="CAB9519716.1"/>
    </source>
</evidence>
<evidence type="ECO:0000313" key="12">
    <source>
        <dbReference type="Proteomes" id="UP001153069"/>
    </source>
</evidence>
<feature type="compositionally biased region" description="Basic and acidic residues" evidence="8">
    <location>
        <begin position="970"/>
        <end position="980"/>
    </location>
</feature>
<accession>A0A9N8HMZ0</accession>
<evidence type="ECO:0000256" key="6">
    <source>
        <dbReference type="ARBA" id="ARBA00023136"/>
    </source>
</evidence>
<dbReference type="PANTHER" id="PTHR13533">
    <property type="entry name" value="N-ACETYLNEURAMINATE 9-O-ACETYLTRANSFERASE"/>
    <property type="match status" value="1"/>
</dbReference>
<dbReference type="EMBL" id="CAICTM010001037">
    <property type="protein sequence ID" value="CAB9519716.1"/>
    <property type="molecule type" value="Genomic_DNA"/>
</dbReference>
<dbReference type="GO" id="GO:0005975">
    <property type="term" value="P:carbohydrate metabolic process"/>
    <property type="evidence" value="ECO:0007669"/>
    <property type="project" value="UniProtKB-ARBA"/>
</dbReference>
<comment type="subcellular location">
    <subcellularLocation>
        <location evidence="1">Membrane</location>
        <topology evidence="1">Multi-pass membrane protein</topology>
    </subcellularLocation>
</comment>
<proteinExistence type="inferred from homology"/>
<evidence type="ECO:0000256" key="5">
    <source>
        <dbReference type="ARBA" id="ARBA00022989"/>
    </source>
</evidence>
<dbReference type="OrthoDB" id="1932925at2759"/>
<feature type="transmembrane region" description="Helical" evidence="9">
    <location>
        <begin position="560"/>
        <end position="580"/>
    </location>
</feature>
<comment type="similarity">
    <text evidence="2">Belongs to the PC-esterase family. CASD1 subfamily.</text>
</comment>
<feature type="transmembrane region" description="Helical" evidence="9">
    <location>
        <begin position="186"/>
        <end position="208"/>
    </location>
</feature>
<dbReference type="InterPro" id="IPR012419">
    <property type="entry name" value="Cas1_AcylTrans_dom"/>
</dbReference>
<reference evidence="11" key="1">
    <citation type="submission" date="2020-06" db="EMBL/GenBank/DDBJ databases">
        <authorList>
            <consortium name="Plant Systems Biology data submission"/>
        </authorList>
    </citation>
    <scope>NUCLEOTIDE SEQUENCE</scope>
    <source>
        <strain evidence="11">D6</strain>
    </source>
</reference>
<keyword evidence="3" id="KW-0808">Transferase</keyword>
<feature type="transmembrane region" description="Helical" evidence="9">
    <location>
        <begin position="358"/>
        <end position="376"/>
    </location>
</feature>
<evidence type="ECO:0000256" key="9">
    <source>
        <dbReference type="SAM" id="Phobius"/>
    </source>
</evidence>
<evidence type="ECO:0000259" key="10">
    <source>
        <dbReference type="Pfam" id="PF07779"/>
    </source>
</evidence>
<keyword evidence="12" id="KW-1185">Reference proteome</keyword>
<name>A0A9N8HMZ0_9STRA</name>
<keyword evidence="7" id="KW-0325">Glycoprotein</keyword>
<comment type="caution">
    <text evidence="11">The sequence shown here is derived from an EMBL/GenBank/DDBJ whole genome shotgun (WGS) entry which is preliminary data.</text>
</comment>
<dbReference type="GO" id="GO:0016020">
    <property type="term" value="C:membrane"/>
    <property type="evidence" value="ECO:0007669"/>
    <property type="project" value="UniProtKB-SubCell"/>
</dbReference>
<keyword evidence="5 9" id="KW-1133">Transmembrane helix</keyword>
<feature type="transmembrane region" description="Helical" evidence="9">
    <location>
        <begin position="67"/>
        <end position="88"/>
    </location>
</feature>